<evidence type="ECO:0000256" key="1">
    <source>
        <dbReference type="SAM" id="SignalP"/>
    </source>
</evidence>
<name>A0A9N9WZB8_9DIPT</name>
<protein>
    <submittedName>
        <fullName evidence="2">Uncharacterized protein</fullName>
    </submittedName>
</protein>
<organism evidence="2 3">
    <name type="scientific">Chironomus riparius</name>
    <dbReference type="NCBI Taxonomy" id="315576"/>
    <lineage>
        <taxon>Eukaryota</taxon>
        <taxon>Metazoa</taxon>
        <taxon>Ecdysozoa</taxon>
        <taxon>Arthropoda</taxon>
        <taxon>Hexapoda</taxon>
        <taxon>Insecta</taxon>
        <taxon>Pterygota</taxon>
        <taxon>Neoptera</taxon>
        <taxon>Endopterygota</taxon>
        <taxon>Diptera</taxon>
        <taxon>Nematocera</taxon>
        <taxon>Chironomoidea</taxon>
        <taxon>Chironomidae</taxon>
        <taxon>Chironominae</taxon>
        <taxon>Chironomus</taxon>
    </lineage>
</organism>
<feature type="signal peptide" evidence="1">
    <location>
        <begin position="1"/>
        <end position="22"/>
    </location>
</feature>
<reference evidence="2" key="1">
    <citation type="submission" date="2022-01" db="EMBL/GenBank/DDBJ databases">
        <authorList>
            <person name="King R."/>
        </authorList>
    </citation>
    <scope>NUCLEOTIDE SEQUENCE</scope>
</reference>
<dbReference type="AlphaFoldDB" id="A0A9N9WZB8"/>
<dbReference type="OrthoDB" id="7718079at2759"/>
<sequence>MLKKSSILPIFILTILISAASALNFNITNLSNCADIPLDYTQDAEIEVADVSYEANEKGFFDTLHGKYLVHVHQIDHIDIELVITFYKCPVGTIGPCKDVLKEYIEAITCKRFLEDKSGPWYVFAPAMDNKNLCAKLVGTYQFTKAHLNGTYIENYMTIEEGHYRIRMLNHVPGKDMDIRNLRGCVELDFDIM</sequence>
<accession>A0A9N9WZB8</accession>
<gene>
    <name evidence="2" type="ORF">CHIRRI_LOCUS14906</name>
</gene>
<proteinExistence type="predicted"/>
<dbReference type="EMBL" id="OU895880">
    <property type="protein sequence ID" value="CAG9812101.1"/>
    <property type="molecule type" value="Genomic_DNA"/>
</dbReference>
<keyword evidence="3" id="KW-1185">Reference proteome</keyword>
<reference evidence="2" key="2">
    <citation type="submission" date="2022-10" db="EMBL/GenBank/DDBJ databases">
        <authorList>
            <consortium name="ENA_rothamsted_submissions"/>
            <consortium name="culmorum"/>
            <person name="King R."/>
        </authorList>
    </citation>
    <scope>NUCLEOTIDE SEQUENCE</scope>
</reference>
<dbReference type="Proteomes" id="UP001153620">
    <property type="component" value="Chromosome 4"/>
</dbReference>
<evidence type="ECO:0000313" key="3">
    <source>
        <dbReference type="Proteomes" id="UP001153620"/>
    </source>
</evidence>
<feature type="chain" id="PRO_5040172031" evidence="1">
    <location>
        <begin position="23"/>
        <end position="193"/>
    </location>
</feature>
<keyword evidence="1" id="KW-0732">Signal</keyword>
<evidence type="ECO:0000313" key="2">
    <source>
        <dbReference type="EMBL" id="CAG9812101.1"/>
    </source>
</evidence>